<dbReference type="AlphaFoldDB" id="A0A7X5Y9S8"/>
<feature type="chain" id="PRO_5030547699" evidence="1">
    <location>
        <begin position="21"/>
        <end position="505"/>
    </location>
</feature>
<organism evidence="2 3">
    <name type="scientific">Sphingomonas kaistensis</name>
    <dbReference type="NCBI Taxonomy" id="298708"/>
    <lineage>
        <taxon>Bacteria</taxon>
        <taxon>Pseudomonadati</taxon>
        <taxon>Pseudomonadota</taxon>
        <taxon>Alphaproteobacteria</taxon>
        <taxon>Sphingomonadales</taxon>
        <taxon>Sphingomonadaceae</taxon>
        <taxon>Sphingomonas</taxon>
    </lineage>
</organism>
<dbReference type="Gene3D" id="1.25.40.10">
    <property type="entry name" value="Tetratricopeptide repeat domain"/>
    <property type="match status" value="1"/>
</dbReference>
<dbReference type="InterPro" id="IPR011990">
    <property type="entry name" value="TPR-like_helical_dom_sf"/>
</dbReference>
<dbReference type="EMBL" id="JAATJC010000001">
    <property type="protein sequence ID" value="NJC06565.1"/>
    <property type="molecule type" value="Genomic_DNA"/>
</dbReference>
<name>A0A7X5Y9S8_9SPHN</name>
<keyword evidence="3" id="KW-1185">Reference proteome</keyword>
<evidence type="ECO:0000313" key="2">
    <source>
        <dbReference type="EMBL" id="NJC06565.1"/>
    </source>
</evidence>
<comment type="caution">
    <text evidence="2">The sequence shown here is derived from an EMBL/GenBank/DDBJ whole genome shotgun (WGS) entry which is preliminary data.</text>
</comment>
<dbReference type="RefSeq" id="WP_168069855.1">
    <property type="nucleotide sequence ID" value="NZ_JAATJC010000001.1"/>
</dbReference>
<evidence type="ECO:0000313" key="3">
    <source>
        <dbReference type="Proteomes" id="UP000558192"/>
    </source>
</evidence>
<gene>
    <name evidence="2" type="ORF">GGQ97_002358</name>
</gene>
<proteinExistence type="predicted"/>
<reference evidence="2 3" key="1">
    <citation type="submission" date="2020-03" db="EMBL/GenBank/DDBJ databases">
        <title>Genomic Encyclopedia of Type Strains, Phase IV (KMG-IV): sequencing the most valuable type-strain genomes for metagenomic binning, comparative biology and taxonomic classification.</title>
        <authorList>
            <person name="Goeker M."/>
        </authorList>
    </citation>
    <scope>NUCLEOTIDE SEQUENCE [LARGE SCALE GENOMIC DNA]</scope>
    <source>
        <strain evidence="2 3">DSM 16846</strain>
    </source>
</reference>
<feature type="signal peptide" evidence="1">
    <location>
        <begin position="1"/>
        <end position="20"/>
    </location>
</feature>
<keyword evidence="1" id="KW-0732">Signal</keyword>
<dbReference type="SUPFAM" id="SSF48452">
    <property type="entry name" value="TPR-like"/>
    <property type="match status" value="1"/>
</dbReference>
<evidence type="ECO:0000256" key="1">
    <source>
        <dbReference type="SAM" id="SignalP"/>
    </source>
</evidence>
<sequence>MRFLVTAAAALMACAAPASAAWHQAKTRHFLIYSKQSPADLKAYAERLERFDAAVRKVRAMPDPELTDGARLTVYVLDNSQAVEGMAGQRGVAGLYLGRASGSIAFVSPDMSGLENRRMKQPDLVFFHEYLHHLMLSDQKGAIPAWMVEGGAEFFGTAVVEPDGAVSFGAPPYGRGWLVLGDHGFNARQLLTQAEAFDGLDQISLYSKGWLLSHYLTFTPGGTRQLATYMRGLNSGKTPLAAAEEAFGDLRALDRNLDRYATSRKFNALRIEAGPAPVVAIRALGAGEDEIMPYRIRSDRGVDVQGARSIVTAARRIGARYPADAFVQGALAEAEYDVQNHPGAIAAADRALAADPRNVQAMVYKGMAFAELARKEPAKADWANVRSWFIKANRADVENAEPLYLYYQSFAWAGQRPTAAAIKGLHYAHALAPQDDGLRLASVRQYLADNDSAAATRLFGTLVFDAHGRRQATLTSAYEQMKAGKAKEALAILDQEEKKNTKGRG</sequence>
<protein>
    <submittedName>
        <fullName evidence="2">Tetratricopeptide (TPR) repeat protein</fullName>
    </submittedName>
</protein>
<dbReference type="Proteomes" id="UP000558192">
    <property type="component" value="Unassembled WGS sequence"/>
</dbReference>
<accession>A0A7X5Y9S8</accession>